<evidence type="ECO:0000313" key="2">
    <source>
        <dbReference type="Proteomes" id="UP000010483"/>
    </source>
</evidence>
<dbReference type="BioCyc" id="CSTA292563:G1353-2576-MONOMER"/>
<dbReference type="STRING" id="292563.Cyast_2573"/>
<dbReference type="InterPro" id="IPR052922">
    <property type="entry name" value="Cytidylate_Kinase-2"/>
</dbReference>
<dbReference type="eggNOG" id="COG0563">
    <property type="taxonomic scope" value="Bacteria"/>
</dbReference>
<evidence type="ECO:0008006" key="3">
    <source>
        <dbReference type="Google" id="ProtNLM"/>
    </source>
</evidence>
<dbReference type="KEGG" id="csn:Cyast_2573"/>
<dbReference type="InterPro" id="IPR027417">
    <property type="entry name" value="P-loop_NTPase"/>
</dbReference>
<dbReference type="Proteomes" id="UP000010483">
    <property type="component" value="Chromosome"/>
</dbReference>
<evidence type="ECO:0000313" key="1">
    <source>
        <dbReference type="EMBL" id="AFZ48516.1"/>
    </source>
</evidence>
<accession>K9YNJ4</accession>
<organism evidence="1 2">
    <name type="scientific">Cyanobacterium stanieri (strain ATCC 29140 / PCC 7202)</name>
    <dbReference type="NCBI Taxonomy" id="292563"/>
    <lineage>
        <taxon>Bacteria</taxon>
        <taxon>Bacillati</taxon>
        <taxon>Cyanobacteriota</taxon>
        <taxon>Cyanophyceae</taxon>
        <taxon>Oscillatoriophycideae</taxon>
        <taxon>Chroococcales</taxon>
        <taxon>Geminocystaceae</taxon>
        <taxon>Cyanobacterium</taxon>
    </lineage>
</organism>
<name>K9YNJ4_CYASC</name>
<dbReference type="CDD" id="cd02019">
    <property type="entry name" value="NK"/>
    <property type="match status" value="1"/>
</dbReference>
<dbReference type="Gene3D" id="3.40.50.300">
    <property type="entry name" value="P-loop containing nucleotide triphosphate hydrolases"/>
    <property type="match status" value="1"/>
</dbReference>
<protein>
    <recommendedName>
        <fullName evidence="3">Shikimate kinase</fullName>
    </recommendedName>
</protein>
<dbReference type="AlphaFoldDB" id="K9YNJ4"/>
<dbReference type="SUPFAM" id="SSF52540">
    <property type="entry name" value="P-loop containing nucleoside triphosphate hydrolases"/>
    <property type="match status" value="1"/>
</dbReference>
<proteinExistence type="predicted"/>
<keyword evidence="2" id="KW-1185">Reference proteome</keyword>
<dbReference type="EMBL" id="CP003940">
    <property type="protein sequence ID" value="AFZ48516.1"/>
    <property type="molecule type" value="Genomic_DNA"/>
</dbReference>
<sequence length="173" mass="20465">MAKILIFGNSSSGKSTLAQKIVKTYHFSPLDLDTIAWKPELQNPQRRSFEDSCQDILDFTKDKSDWVMEGCYGDLISFIGNYCDRLIFLNPDIETCVQNCRQRPWESHKYDSLEAQNANLEMLVKWIKDYYIRDDEFSLSAHRQIFDSFKGKKVEYNHNWEEKEVFSWLNPLD</sequence>
<dbReference type="HOGENOM" id="CLU_092618_2_0_3"/>
<reference evidence="2" key="1">
    <citation type="journal article" date="2013" name="Proc. Natl. Acad. Sci. U.S.A.">
        <title>Improving the coverage of the cyanobacterial phylum using diversity-driven genome sequencing.</title>
        <authorList>
            <person name="Shih P.M."/>
            <person name="Wu D."/>
            <person name="Latifi A."/>
            <person name="Axen S.D."/>
            <person name="Fewer D.P."/>
            <person name="Talla E."/>
            <person name="Calteau A."/>
            <person name="Cai F."/>
            <person name="Tandeau de Marsac N."/>
            <person name="Rippka R."/>
            <person name="Herdman M."/>
            <person name="Sivonen K."/>
            <person name="Coursin T."/>
            <person name="Laurent T."/>
            <person name="Goodwin L."/>
            <person name="Nolan M."/>
            <person name="Davenport K.W."/>
            <person name="Han C.S."/>
            <person name="Rubin E.M."/>
            <person name="Eisen J.A."/>
            <person name="Woyke T."/>
            <person name="Gugger M."/>
            <person name="Kerfeld C.A."/>
        </authorList>
    </citation>
    <scope>NUCLEOTIDE SEQUENCE [LARGE SCALE GENOMIC DNA]</scope>
    <source>
        <strain evidence="2">ATCC 29140 / PCC 7202</strain>
    </source>
</reference>
<dbReference type="PANTHER" id="PTHR37816:SF2">
    <property type="entry name" value="DNA TOPOLOGY MODULATION PROTEIN FLAR-RELATED PROTEIN"/>
    <property type="match status" value="1"/>
</dbReference>
<gene>
    <name evidence="1" type="ordered locus">Cyast_2573</name>
</gene>
<dbReference type="PANTHER" id="PTHR37816">
    <property type="entry name" value="YALI0E33011P"/>
    <property type="match status" value="1"/>
</dbReference>